<evidence type="ECO:0000313" key="1">
    <source>
        <dbReference type="EMBL" id="KAE8716081.1"/>
    </source>
</evidence>
<proteinExistence type="predicted"/>
<protein>
    <submittedName>
        <fullName evidence="1">Hypersensitive-induced response protein 2</fullName>
    </submittedName>
</protein>
<dbReference type="EMBL" id="VEPZ02000855">
    <property type="protein sequence ID" value="KAE8716081.1"/>
    <property type="molecule type" value="Genomic_DNA"/>
</dbReference>
<dbReference type="Proteomes" id="UP000436088">
    <property type="component" value="Unassembled WGS sequence"/>
</dbReference>
<dbReference type="AlphaFoldDB" id="A0A6A3BJI5"/>
<organism evidence="1 2">
    <name type="scientific">Hibiscus syriacus</name>
    <name type="common">Rose of Sharon</name>
    <dbReference type="NCBI Taxonomy" id="106335"/>
    <lineage>
        <taxon>Eukaryota</taxon>
        <taxon>Viridiplantae</taxon>
        <taxon>Streptophyta</taxon>
        <taxon>Embryophyta</taxon>
        <taxon>Tracheophyta</taxon>
        <taxon>Spermatophyta</taxon>
        <taxon>Magnoliopsida</taxon>
        <taxon>eudicotyledons</taxon>
        <taxon>Gunneridae</taxon>
        <taxon>Pentapetalae</taxon>
        <taxon>rosids</taxon>
        <taxon>malvids</taxon>
        <taxon>Malvales</taxon>
        <taxon>Malvaceae</taxon>
        <taxon>Malvoideae</taxon>
        <taxon>Hibiscus</taxon>
    </lineage>
</organism>
<dbReference type="GO" id="GO:0005739">
    <property type="term" value="C:mitochondrion"/>
    <property type="evidence" value="ECO:0007669"/>
    <property type="project" value="TreeGrafter"/>
</dbReference>
<evidence type="ECO:0000313" key="2">
    <source>
        <dbReference type="Proteomes" id="UP000436088"/>
    </source>
</evidence>
<name>A0A6A3BJI5_HIBSY</name>
<keyword evidence="2" id="KW-1185">Reference proteome</keyword>
<dbReference type="PANTHER" id="PTHR43327">
    <property type="entry name" value="STOMATIN-LIKE PROTEIN 2, MITOCHONDRIAL"/>
    <property type="match status" value="1"/>
</dbReference>
<reference evidence="1" key="1">
    <citation type="submission" date="2019-09" db="EMBL/GenBank/DDBJ databases">
        <title>Draft genome information of white flower Hibiscus syriacus.</title>
        <authorList>
            <person name="Kim Y.-M."/>
        </authorList>
    </citation>
    <scope>NUCLEOTIDE SEQUENCE [LARGE SCALE GENOMIC DNA]</scope>
    <source>
        <strain evidence="1">YM2019G1</strain>
    </source>
</reference>
<accession>A0A6A3BJI5</accession>
<dbReference type="PANTHER" id="PTHR43327:SF31">
    <property type="entry name" value="HYPERSENSITIVE-INDUCED RESPONSE PROTEIN 2"/>
    <property type="match status" value="1"/>
</dbReference>
<dbReference type="InterPro" id="IPR050710">
    <property type="entry name" value="Band7/mec-2_domain"/>
</dbReference>
<sequence>MSHYGFEIVQTLIVDIEPDEHVKRAMNEINAAARLRVDANEKAEAEKILQIKREAGDVESKYLAGLGVARQRQAIVDGLRDSVLAFSEVGASSKSNSVFIPHGPGLSAKANPTLALFSIAMVSTSPDIVMSDFGHHSCWIRALALPKLFTRALIVVNGSRACCIPIVRVFSLLEKLCVSSAPTAVYVVVGSTKCVAFIIPVVNQQKYLNKPEARQVETIESTRADISRVIPSSAERITYNAKEAMRSEWVKFNPAFSFVKFPLAVSNERSVPTVTKLFPTTPEKLTRGMKGKNKATTHSLNHDAENVGIKNIKYNSSLPVRYLGIPLVTLKLTEKDCQALIDNIKHKLHYWSRRSISYAGRLELIRSVLFNVCNYWCKQLVLPASILKKVEQICSRYFWKGADKSAAGARISWDNVCLSKSEGGLEQDFWQFQAGVNVSWGISRILKLWTEALPILSVEPLQQFSRDKGPSILAMFTGSRTLKFYFES</sequence>
<comment type="caution">
    <text evidence="1">The sequence shown here is derived from an EMBL/GenBank/DDBJ whole genome shotgun (WGS) entry which is preliminary data.</text>
</comment>
<gene>
    <name evidence="1" type="ORF">F3Y22_tig00110156pilonHSYRG00342</name>
</gene>